<dbReference type="OrthoDB" id="2310150at2759"/>
<dbReference type="HOGENOM" id="CLU_023205_1_1_1"/>
<dbReference type="GO" id="GO:0016491">
    <property type="term" value="F:oxidoreductase activity"/>
    <property type="evidence" value="ECO:0007669"/>
    <property type="project" value="UniProtKB-KW"/>
</dbReference>
<dbReference type="Proteomes" id="UP000001568">
    <property type="component" value="Chromosome 13"/>
</dbReference>
<protein>
    <recommendedName>
        <fullName evidence="3">NADP-dependent oxidoreductase domain-containing protein</fullName>
    </recommendedName>
</protein>
<dbReference type="CDD" id="cd19075">
    <property type="entry name" value="AKR_AKR7A1-5"/>
    <property type="match status" value="1"/>
</dbReference>
<keyword evidence="5" id="KW-1185">Reference proteome</keyword>
<dbReference type="eggNOG" id="ENOG502QU2T">
    <property type="taxonomic scope" value="Eukaryota"/>
</dbReference>
<dbReference type="PANTHER" id="PTHR43364">
    <property type="entry name" value="NADH-SPECIFIC METHYLGLYOXAL REDUCTASE-RELATED"/>
    <property type="match status" value="1"/>
</dbReference>
<reference evidence="4 5" key="1">
    <citation type="journal article" date="2007" name="Proc. Natl. Acad. Sci. U.S.A.">
        <title>The tiny eukaryote Ostreococcus provides genomic insights into the paradox of plankton speciation.</title>
        <authorList>
            <person name="Palenik B."/>
            <person name="Grimwood J."/>
            <person name="Aerts A."/>
            <person name="Rouze P."/>
            <person name="Salamov A."/>
            <person name="Putnam N."/>
            <person name="Dupont C."/>
            <person name="Jorgensen R."/>
            <person name="Derelle E."/>
            <person name="Rombauts S."/>
            <person name="Zhou K."/>
            <person name="Otillar R."/>
            <person name="Merchant S.S."/>
            <person name="Podell S."/>
            <person name="Gaasterland T."/>
            <person name="Napoli C."/>
            <person name="Gendler K."/>
            <person name="Manuell A."/>
            <person name="Tai V."/>
            <person name="Vallon O."/>
            <person name="Piganeau G."/>
            <person name="Jancek S."/>
            <person name="Heijde M."/>
            <person name="Jabbari K."/>
            <person name="Bowler C."/>
            <person name="Lohr M."/>
            <person name="Robbens S."/>
            <person name="Werner G."/>
            <person name="Dubchak I."/>
            <person name="Pazour G.J."/>
            <person name="Ren Q."/>
            <person name="Paulsen I."/>
            <person name="Delwiche C."/>
            <person name="Schmutz J."/>
            <person name="Rokhsar D."/>
            <person name="Van de Peer Y."/>
            <person name="Moreau H."/>
            <person name="Grigoriev I.V."/>
        </authorList>
    </citation>
    <scope>NUCLEOTIDE SEQUENCE [LARGE SCALE GENOMIC DNA]</scope>
    <source>
        <strain evidence="4 5">CCE9901</strain>
    </source>
</reference>
<dbReference type="Pfam" id="PF00248">
    <property type="entry name" value="Aldo_ket_red"/>
    <property type="match status" value="1"/>
</dbReference>
<organism evidence="4 5">
    <name type="scientific">Ostreococcus lucimarinus (strain CCE9901)</name>
    <dbReference type="NCBI Taxonomy" id="436017"/>
    <lineage>
        <taxon>Eukaryota</taxon>
        <taxon>Viridiplantae</taxon>
        <taxon>Chlorophyta</taxon>
        <taxon>Mamiellophyceae</taxon>
        <taxon>Mamiellales</taxon>
        <taxon>Bathycoccaceae</taxon>
        <taxon>Ostreococcus</taxon>
    </lineage>
</organism>
<dbReference type="PANTHER" id="PTHR43364:SF4">
    <property type="entry name" value="NAD(P)-LINKED OXIDOREDUCTASE SUPERFAMILY PROTEIN"/>
    <property type="match status" value="1"/>
</dbReference>
<dbReference type="SUPFAM" id="SSF51430">
    <property type="entry name" value="NAD(P)-linked oxidoreductase"/>
    <property type="match status" value="1"/>
</dbReference>
<evidence type="ECO:0000313" key="4">
    <source>
        <dbReference type="EMBL" id="ABO99322.1"/>
    </source>
</evidence>
<evidence type="ECO:0000256" key="1">
    <source>
        <dbReference type="ARBA" id="ARBA00023002"/>
    </source>
</evidence>
<feature type="region of interest" description="Disordered" evidence="2">
    <location>
        <begin position="93"/>
        <end position="113"/>
    </location>
</feature>
<dbReference type="AlphaFoldDB" id="A4S648"/>
<dbReference type="InterPro" id="IPR036812">
    <property type="entry name" value="NAD(P)_OxRdtase_dom_sf"/>
</dbReference>
<evidence type="ECO:0000256" key="2">
    <source>
        <dbReference type="SAM" id="MobiDB-lite"/>
    </source>
</evidence>
<name>A4S648_OSTLU</name>
<evidence type="ECO:0000313" key="5">
    <source>
        <dbReference type="Proteomes" id="UP000001568"/>
    </source>
</evidence>
<accession>A4S648</accession>
<dbReference type="InterPro" id="IPR050523">
    <property type="entry name" value="AKR_Detox_Biosynth"/>
</dbReference>
<keyword evidence="1" id="KW-0560">Oxidoreductase</keyword>
<dbReference type="GeneID" id="5005059"/>
<dbReference type="OMA" id="TAPNYWH"/>
<dbReference type="Gene3D" id="3.20.20.100">
    <property type="entry name" value="NADP-dependent oxidoreductase domain"/>
    <property type="match status" value="1"/>
</dbReference>
<feature type="region of interest" description="Disordered" evidence="2">
    <location>
        <begin position="1"/>
        <end position="26"/>
    </location>
</feature>
<feature type="compositionally biased region" description="Basic residues" evidence="2">
    <location>
        <begin position="1"/>
        <end position="14"/>
    </location>
</feature>
<dbReference type="InterPro" id="IPR023210">
    <property type="entry name" value="NADP_OxRdtase_dom"/>
</dbReference>
<dbReference type="KEGG" id="olu:OSTLU_51237"/>
<proteinExistence type="predicted"/>
<evidence type="ECO:0000259" key="3">
    <source>
        <dbReference type="Pfam" id="PF00248"/>
    </source>
</evidence>
<dbReference type="EMBL" id="CP000593">
    <property type="protein sequence ID" value="ABO99322.1"/>
    <property type="molecule type" value="Genomic_DNA"/>
</dbReference>
<gene>
    <name evidence="4" type="ORF">OSTLU_51237</name>
</gene>
<dbReference type="Gramene" id="ABO99322">
    <property type="protein sequence ID" value="ABO99322"/>
    <property type="gene ID" value="OSTLU_51237"/>
</dbReference>
<sequence>MRPRVASRSTRRDRRASSARASPTAPNVRTILGTMTFGWRHASEACDDDASARMLDAFARAGHDEIDTAIAYANGETERILGRVDAGRRARVDTKANPWPGGTMTPSAGRGGLGANELRAQVRRSVESLRGTKIRTLYLHAPDADTTLEEALRECERLRVEERAFEDVGLSNFSAWETVKAHELCEKYGWKRPTIYQGMYNALTRNVEAELVPALRATKMRFAAYNPLCGGLLTGKYKGNTDVGAVSGGRFAGNDMYQSRFWLPCYHEAVAEVVEACEKRGVAPADASLRWLYRHSALDGAEGDAVIVGASSAAQLEANLASAAREEPLHRDILDAFDAGWEKCRASAAPYFRGHCKIAR</sequence>
<feature type="domain" description="NADP-dependent oxidoreductase" evidence="3">
    <location>
        <begin position="31"/>
        <end position="325"/>
    </location>
</feature>
<dbReference type="STRING" id="436017.A4S648"/>
<dbReference type="RefSeq" id="XP_001421029.1">
    <property type="nucleotide sequence ID" value="XM_001420992.1"/>
</dbReference>